<dbReference type="AlphaFoldDB" id="W0AIF8"/>
<dbReference type="Proteomes" id="UP000018851">
    <property type="component" value="Chromosome"/>
</dbReference>
<dbReference type="PATRIC" id="fig|1123269.5.peg.4331"/>
<dbReference type="KEGG" id="ssan:NX02_22140"/>
<protein>
    <submittedName>
        <fullName evidence="1">Uncharacterized protein</fullName>
    </submittedName>
</protein>
<proteinExistence type="predicted"/>
<name>W0AIF8_9SPHN</name>
<evidence type="ECO:0000313" key="2">
    <source>
        <dbReference type="Proteomes" id="UP000018851"/>
    </source>
</evidence>
<sequence length="204" mass="23550">MGWKAIKDHYRIRHFVQLVPGEGVCIGSGFTHDIIVINHMGGVEKPYRPERGWSVNEDLARYQAEFDADPAKLKELLDQPDTFERSITVYTYDGAAIIECACEKLEWPNVTHDGRMMYENTFSTDRAEVVRWAIRNARARVEAWTDNLDERVRHLQEAAGHLARVRSDLWCWGKTKDGAPKHPMARGLHRIPRDQQPIMWRAAA</sequence>
<evidence type="ECO:0000313" key="1">
    <source>
        <dbReference type="EMBL" id="AHE56053.1"/>
    </source>
</evidence>
<dbReference type="STRING" id="1123269.NX02_22140"/>
<dbReference type="RefSeq" id="WP_053000693.1">
    <property type="nucleotide sequence ID" value="NZ_CP006644.1"/>
</dbReference>
<dbReference type="HOGENOM" id="CLU_1342546_0_0_5"/>
<dbReference type="EMBL" id="CP006644">
    <property type="protein sequence ID" value="AHE56053.1"/>
    <property type="molecule type" value="Genomic_DNA"/>
</dbReference>
<gene>
    <name evidence="1" type="ORF">NX02_22140</name>
</gene>
<organism evidence="1 2">
    <name type="scientific">Sphingomonas sanxanigenens DSM 19645 = NX02</name>
    <dbReference type="NCBI Taxonomy" id="1123269"/>
    <lineage>
        <taxon>Bacteria</taxon>
        <taxon>Pseudomonadati</taxon>
        <taxon>Pseudomonadota</taxon>
        <taxon>Alphaproteobacteria</taxon>
        <taxon>Sphingomonadales</taxon>
        <taxon>Sphingomonadaceae</taxon>
        <taxon>Sphingomonas</taxon>
    </lineage>
</organism>
<reference evidence="1 2" key="1">
    <citation type="submission" date="2013-07" db="EMBL/GenBank/DDBJ databases">
        <title>Completed genome of Sphingomonas sanxanigenens NX02.</title>
        <authorList>
            <person name="Ma T."/>
            <person name="Huang H."/>
            <person name="Wu M."/>
            <person name="Li X."/>
            <person name="Li G."/>
        </authorList>
    </citation>
    <scope>NUCLEOTIDE SEQUENCE [LARGE SCALE GENOMIC DNA]</scope>
    <source>
        <strain evidence="1 2">NX02</strain>
    </source>
</reference>
<dbReference type="eggNOG" id="COG4333">
    <property type="taxonomic scope" value="Bacteria"/>
</dbReference>
<accession>W0AIF8</accession>
<keyword evidence="2" id="KW-1185">Reference proteome</keyword>